<reference evidence="1 2" key="1">
    <citation type="submission" date="2009-11" db="EMBL/GenBank/DDBJ databases">
        <title>Annotation of Allomyces macrogynus ATCC 38327.</title>
        <authorList>
            <consortium name="The Broad Institute Genome Sequencing Platform"/>
            <person name="Russ C."/>
            <person name="Cuomo C."/>
            <person name="Burger G."/>
            <person name="Gray M.W."/>
            <person name="Holland P.W.H."/>
            <person name="King N."/>
            <person name="Lang F.B.F."/>
            <person name="Roger A.J."/>
            <person name="Ruiz-Trillo I."/>
            <person name="Young S.K."/>
            <person name="Zeng Q."/>
            <person name="Gargeya S."/>
            <person name="Fitzgerald M."/>
            <person name="Haas B."/>
            <person name="Abouelleil A."/>
            <person name="Alvarado L."/>
            <person name="Arachchi H.M."/>
            <person name="Berlin A."/>
            <person name="Chapman S.B."/>
            <person name="Gearin G."/>
            <person name="Goldberg J."/>
            <person name="Griggs A."/>
            <person name="Gujja S."/>
            <person name="Hansen M."/>
            <person name="Heiman D."/>
            <person name="Howarth C."/>
            <person name="Larimer J."/>
            <person name="Lui A."/>
            <person name="MacDonald P.J.P."/>
            <person name="McCowen C."/>
            <person name="Montmayeur A."/>
            <person name="Murphy C."/>
            <person name="Neiman D."/>
            <person name="Pearson M."/>
            <person name="Priest M."/>
            <person name="Roberts A."/>
            <person name="Saif S."/>
            <person name="Shea T."/>
            <person name="Sisk P."/>
            <person name="Stolte C."/>
            <person name="Sykes S."/>
            <person name="Wortman J."/>
            <person name="Nusbaum C."/>
            <person name="Birren B."/>
        </authorList>
    </citation>
    <scope>NUCLEOTIDE SEQUENCE [LARGE SCALE GENOMIC DNA]</scope>
    <source>
        <strain evidence="1 2">ATCC 38327</strain>
    </source>
</reference>
<sequence>MVAAGPRCGSGRCVSVVVASTETRCIGGTAVRCSCKRRRRRDICACLKSDQVHGERKEGVRRDGCALGGPAREATAKTIPLNLFDYFNVSCEDGSRTESRGKPMSTRCGLRFGALFCDRGIDSAFGIVA</sequence>
<dbReference type="AlphaFoldDB" id="A0A0L0TEV8"/>
<dbReference type="EMBL" id="GG745400">
    <property type="protein sequence ID" value="KNE73383.1"/>
    <property type="molecule type" value="Genomic_DNA"/>
</dbReference>
<reference evidence="2" key="2">
    <citation type="submission" date="2009-11" db="EMBL/GenBank/DDBJ databases">
        <title>The Genome Sequence of Allomyces macrogynus strain ATCC 38327.</title>
        <authorList>
            <consortium name="The Broad Institute Genome Sequencing Platform"/>
            <person name="Russ C."/>
            <person name="Cuomo C."/>
            <person name="Shea T."/>
            <person name="Young S.K."/>
            <person name="Zeng Q."/>
            <person name="Koehrsen M."/>
            <person name="Haas B."/>
            <person name="Borodovsky M."/>
            <person name="Guigo R."/>
            <person name="Alvarado L."/>
            <person name="Berlin A."/>
            <person name="Borenstein D."/>
            <person name="Chen Z."/>
            <person name="Engels R."/>
            <person name="Freedman E."/>
            <person name="Gellesch M."/>
            <person name="Goldberg J."/>
            <person name="Griggs A."/>
            <person name="Gujja S."/>
            <person name="Heiman D."/>
            <person name="Hepburn T."/>
            <person name="Howarth C."/>
            <person name="Jen D."/>
            <person name="Larson L."/>
            <person name="Lewis B."/>
            <person name="Mehta T."/>
            <person name="Park D."/>
            <person name="Pearson M."/>
            <person name="Roberts A."/>
            <person name="Saif S."/>
            <person name="Shenoy N."/>
            <person name="Sisk P."/>
            <person name="Stolte C."/>
            <person name="Sykes S."/>
            <person name="Walk T."/>
            <person name="White J."/>
            <person name="Yandava C."/>
            <person name="Burger G."/>
            <person name="Gray M.W."/>
            <person name="Holland P.W.H."/>
            <person name="King N."/>
            <person name="Lang F.B.F."/>
            <person name="Roger A.J."/>
            <person name="Ruiz-Trillo I."/>
            <person name="Lander E."/>
            <person name="Nusbaum C."/>
        </authorList>
    </citation>
    <scope>NUCLEOTIDE SEQUENCE [LARGE SCALE GENOMIC DNA]</scope>
    <source>
        <strain evidence="2">ATCC 38327</strain>
    </source>
</reference>
<organism evidence="1 2">
    <name type="scientific">Allomyces macrogynus (strain ATCC 38327)</name>
    <name type="common">Allomyces javanicus var. macrogynus</name>
    <dbReference type="NCBI Taxonomy" id="578462"/>
    <lineage>
        <taxon>Eukaryota</taxon>
        <taxon>Fungi</taxon>
        <taxon>Fungi incertae sedis</taxon>
        <taxon>Blastocladiomycota</taxon>
        <taxon>Blastocladiomycetes</taxon>
        <taxon>Blastocladiales</taxon>
        <taxon>Blastocladiaceae</taxon>
        <taxon>Allomyces</taxon>
    </lineage>
</organism>
<keyword evidence="2" id="KW-1185">Reference proteome</keyword>
<evidence type="ECO:0000313" key="2">
    <source>
        <dbReference type="Proteomes" id="UP000054350"/>
    </source>
</evidence>
<gene>
    <name evidence="1" type="ORF">AMAG_20775</name>
</gene>
<dbReference type="VEuPathDB" id="FungiDB:AMAG_20775"/>
<protein>
    <submittedName>
        <fullName evidence="1">Uncharacterized protein</fullName>
    </submittedName>
</protein>
<name>A0A0L0TEV8_ALLM3</name>
<accession>A0A0L0TEV8</accession>
<proteinExistence type="predicted"/>
<evidence type="ECO:0000313" key="1">
    <source>
        <dbReference type="EMBL" id="KNE73383.1"/>
    </source>
</evidence>
<dbReference type="Proteomes" id="UP000054350">
    <property type="component" value="Unassembled WGS sequence"/>
</dbReference>